<evidence type="ECO:0000256" key="8">
    <source>
        <dbReference type="ARBA" id="ARBA00022989"/>
    </source>
</evidence>
<proteinExistence type="predicted"/>
<dbReference type="GO" id="GO:0005886">
    <property type="term" value="C:plasma membrane"/>
    <property type="evidence" value="ECO:0007669"/>
    <property type="project" value="UniProtKB-SubCell"/>
</dbReference>
<dbReference type="GO" id="GO:0009103">
    <property type="term" value="P:lipopolysaccharide biosynthetic process"/>
    <property type="evidence" value="ECO:0007669"/>
    <property type="project" value="UniProtKB-KW"/>
</dbReference>
<gene>
    <name evidence="13" type="ORF">SAMN02745124_03398</name>
</gene>
<evidence type="ECO:0000256" key="9">
    <source>
        <dbReference type="ARBA" id="ARBA00023098"/>
    </source>
</evidence>
<dbReference type="InterPro" id="IPR000620">
    <property type="entry name" value="EamA_dom"/>
</dbReference>
<protein>
    <submittedName>
        <fullName evidence="13">EamA-like transporter family protein</fullName>
    </submittedName>
</protein>
<evidence type="ECO:0000256" key="3">
    <source>
        <dbReference type="ARBA" id="ARBA00022516"/>
    </source>
</evidence>
<evidence type="ECO:0000256" key="7">
    <source>
        <dbReference type="ARBA" id="ARBA00022985"/>
    </source>
</evidence>
<evidence type="ECO:0000259" key="12">
    <source>
        <dbReference type="Pfam" id="PF00892"/>
    </source>
</evidence>
<feature type="transmembrane region" description="Helical" evidence="11">
    <location>
        <begin position="91"/>
        <end position="108"/>
    </location>
</feature>
<evidence type="ECO:0000256" key="5">
    <source>
        <dbReference type="ARBA" id="ARBA00022556"/>
    </source>
</evidence>
<dbReference type="GO" id="GO:0009245">
    <property type="term" value="P:lipid A biosynthetic process"/>
    <property type="evidence" value="ECO:0007669"/>
    <property type="project" value="UniProtKB-KW"/>
</dbReference>
<evidence type="ECO:0000256" key="10">
    <source>
        <dbReference type="ARBA" id="ARBA00023136"/>
    </source>
</evidence>
<evidence type="ECO:0000256" key="6">
    <source>
        <dbReference type="ARBA" id="ARBA00022692"/>
    </source>
</evidence>
<dbReference type="InterPro" id="IPR000390">
    <property type="entry name" value="Small_drug/metabolite_transptr"/>
</dbReference>
<keyword evidence="6 11" id="KW-0812">Transmembrane</keyword>
<keyword evidence="7" id="KW-0448">Lipopolysaccharide biosynthesis</keyword>
<keyword evidence="14" id="KW-1185">Reference proteome</keyword>
<keyword evidence="2" id="KW-1003">Cell membrane</keyword>
<keyword evidence="8 11" id="KW-1133">Transmembrane helix</keyword>
<feature type="transmembrane region" description="Helical" evidence="11">
    <location>
        <begin position="35"/>
        <end position="53"/>
    </location>
</feature>
<dbReference type="STRING" id="1121409.SAMN02745124_03398"/>
<evidence type="ECO:0000313" key="13">
    <source>
        <dbReference type="EMBL" id="SHI04037.1"/>
    </source>
</evidence>
<evidence type="ECO:0000256" key="11">
    <source>
        <dbReference type="SAM" id="Phobius"/>
    </source>
</evidence>
<reference evidence="13 14" key="1">
    <citation type="submission" date="2016-11" db="EMBL/GenBank/DDBJ databases">
        <authorList>
            <person name="Jaros S."/>
            <person name="Januszkiewicz K."/>
            <person name="Wedrychowicz H."/>
        </authorList>
    </citation>
    <scope>NUCLEOTIDE SEQUENCE [LARGE SCALE GENOMIC DNA]</scope>
    <source>
        <strain evidence="13 14">DSM 9705</strain>
    </source>
</reference>
<evidence type="ECO:0000256" key="1">
    <source>
        <dbReference type="ARBA" id="ARBA00004651"/>
    </source>
</evidence>
<evidence type="ECO:0000256" key="4">
    <source>
        <dbReference type="ARBA" id="ARBA00022519"/>
    </source>
</evidence>
<dbReference type="PANTHER" id="PTHR30561:SF9">
    <property type="entry name" value="4-AMINO-4-DEOXY-L-ARABINOSE-PHOSPHOUNDECAPRENOL FLIPPASE SUBUNIT ARNF-RELATED"/>
    <property type="match status" value="1"/>
</dbReference>
<dbReference type="OrthoDB" id="9783707at2"/>
<keyword evidence="9" id="KW-0443">Lipid metabolism</keyword>
<keyword evidence="5" id="KW-0441">Lipid A biosynthesis</keyword>
<evidence type="ECO:0000313" key="14">
    <source>
        <dbReference type="Proteomes" id="UP000184139"/>
    </source>
</evidence>
<dbReference type="InterPro" id="IPR037185">
    <property type="entry name" value="EmrE-like"/>
</dbReference>
<dbReference type="GO" id="GO:0022857">
    <property type="term" value="F:transmembrane transporter activity"/>
    <property type="evidence" value="ECO:0007669"/>
    <property type="project" value="InterPro"/>
</dbReference>
<accession>A0A1M5XW28</accession>
<comment type="subcellular location">
    <subcellularLocation>
        <location evidence="1">Cell membrane</location>
        <topology evidence="1">Multi-pass membrane protein</topology>
    </subcellularLocation>
</comment>
<dbReference type="Gene3D" id="1.10.3730.20">
    <property type="match status" value="2"/>
</dbReference>
<keyword evidence="4" id="KW-0997">Cell inner membrane</keyword>
<dbReference type="PANTHER" id="PTHR30561">
    <property type="entry name" value="SMR FAMILY PROTON-DEPENDENT DRUG EFFLUX TRANSPORTER SUGE"/>
    <property type="match status" value="1"/>
</dbReference>
<feature type="transmembrane region" description="Helical" evidence="11">
    <location>
        <begin position="173"/>
        <end position="195"/>
    </location>
</feature>
<dbReference type="EMBL" id="FQXS01000024">
    <property type="protein sequence ID" value="SHI04037.1"/>
    <property type="molecule type" value="Genomic_DNA"/>
</dbReference>
<feature type="domain" description="EamA" evidence="12">
    <location>
        <begin position="149"/>
        <end position="277"/>
    </location>
</feature>
<feature type="transmembrane region" description="Helical" evidence="11">
    <location>
        <begin position="114"/>
        <end position="135"/>
    </location>
</feature>
<dbReference type="Pfam" id="PF00892">
    <property type="entry name" value="EamA"/>
    <property type="match status" value="2"/>
</dbReference>
<dbReference type="SUPFAM" id="SSF103481">
    <property type="entry name" value="Multidrug resistance efflux transporter EmrE"/>
    <property type="match status" value="2"/>
</dbReference>
<dbReference type="Proteomes" id="UP000184139">
    <property type="component" value="Unassembled WGS sequence"/>
</dbReference>
<organism evidence="13 14">
    <name type="scientific">Desulfofustis glycolicus DSM 9705</name>
    <dbReference type="NCBI Taxonomy" id="1121409"/>
    <lineage>
        <taxon>Bacteria</taxon>
        <taxon>Pseudomonadati</taxon>
        <taxon>Thermodesulfobacteriota</taxon>
        <taxon>Desulfobulbia</taxon>
        <taxon>Desulfobulbales</taxon>
        <taxon>Desulfocapsaceae</taxon>
        <taxon>Desulfofustis</taxon>
    </lineage>
</organism>
<evidence type="ECO:0000256" key="2">
    <source>
        <dbReference type="ARBA" id="ARBA00022475"/>
    </source>
</evidence>
<feature type="transmembrane region" description="Helical" evidence="11">
    <location>
        <begin position="233"/>
        <end position="254"/>
    </location>
</feature>
<sequence>MPLEVLLIVLLAALLHASWNALIRASSHNLQDTCLLVVGAAFWTLFLIPFLPLPQSESWNYLALSVVLHVIYFVLLAVCYRFGQLSFSYPMMRGIAPVITALAMALLYGESPSVGAWLGIGCICGGIVLLSGDAWRAKSLDWATVGPVLATAAIIVCYTLVDGHGVRLAGHALAYTSWLFLLTAAVFIVLSALLGRIASWRRTRIQWARGLVGGACSLASYGLVLWAMMRAPIALVAALRETSVVIAAIIAVCCLGERLTWLRVLSICTVTAGAVVIKII</sequence>
<feature type="domain" description="EamA" evidence="12">
    <location>
        <begin position="6"/>
        <end position="131"/>
    </location>
</feature>
<dbReference type="AlphaFoldDB" id="A0A1M5XW28"/>
<feature type="transmembrane region" description="Helical" evidence="11">
    <location>
        <begin position="142"/>
        <end position="161"/>
    </location>
</feature>
<keyword evidence="3" id="KW-0444">Lipid biosynthesis</keyword>
<feature type="transmembrane region" description="Helical" evidence="11">
    <location>
        <begin position="207"/>
        <end position="227"/>
    </location>
</feature>
<keyword evidence="10 11" id="KW-0472">Membrane</keyword>
<feature type="transmembrane region" description="Helical" evidence="11">
    <location>
        <begin position="6"/>
        <end position="23"/>
    </location>
</feature>
<name>A0A1M5XW28_9BACT</name>
<feature type="transmembrane region" description="Helical" evidence="11">
    <location>
        <begin position="59"/>
        <end position="79"/>
    </location>
</feature>